<organism evidence="2">
    <name type="scientific">bioreactor metagenome</name>
    <dbReference type="NCBI Taxonomy" id="1076179"/>
    <lineage>
        <taxon>unclassified sequences</taxon>
        <taxon>metagenomes</taxon>
        <taxon>ecological metagenomes</taxon>
    </lineage>
</organism>
<feature type="domain" description="Helix-turn-helix conjugative transposon-like" evidence="1">
    <location>
        <begin position="18"/>
        <end position="79"/>
    </location>
</feature>
<proteinExistence type="predicted"/>
<dbReference type="InterPro" id="IPR024760">
    <property type="entry name" value="HTH_dom_conjug_TS-like"/>
</dbReference>
<evidence type="ECO:0000259" key="1">
    <source>
        <dbReference type="Pfam" id="PF12645"/>
    </source>
</evidence>
<dbReference type="AlphaFoldDB" id="A0A645C592"/>
<dbReference type="EMBL" id="VSSQ01025054">
    <property type="protein sequence ID" value="MPM72940.1"/>
    <property type="molecule type" value="Genomic_DNA"/>
</dbReference>
<gene>
    <name evidence="2" type="ORF">SDC9_119916</name>
</gene>
<evidence type="ECO:0000313" key="2">
    <source>
        <dbReference type="EMBL" id="MPM72940.1"/>
    </source>
</evidence>
<dbReference type="Pfam" id="PF12645">
    <property type="entry name" value="HTH_16"/>
    <property type="match status" value="1"/>
</dbReference>
<accession>A0A645C592</accession>
<protein>
    <recommendedName>
        <fullName evidence="1">Helix-turn-helix conjugative transposon-like domain-containing protein</fullName>
    </recommendedName>
</protein>
<reference evidence="2" key="1">
    <citation type="submission" date="2019-08" db="EMBL/GenBank/DDBJ databases">
        <authorList>
            <person name="Kucharzyk K."/>
            <person name="Murdoch R.W."/>
            <person name="Higgins S."/>
            <person name="Loffler F."/>
        </authorList>
    </citation>
    <scope>NUCLEOTIDE SEQUENCE</scope>
</reference>
<comment type="caution">
    <text evidence="2">The sequence shown here is derived from an EMBL/GenBank/DDBJ whole genome shotgun (WGS) entry which is preliminary data.</text>
</comment>
<name>A0A645C592_9ZZZZ</name>
<sequence>MKAKNNETYSVIRRIPLEVIERAKESSYEDMETILHFYRGYMLQFCKFTLYDASGNAYTCFDDEMFHELQSKLMDVILKKFEVK</sequence>